<dbReference type="Proteomes" id="UP000232883">
    <property type="component" value="Chromosome"/>
</dbReference>
<dbReference type="Pfam" id="PF12771">
    <property type="entry name" value="SusD-like_2"/>
    <property type="match status" value="1"/>
</dbReference>
<dbReference type="InterPro" id="IPR041662">
    <property type="entry name" value="SusD-like_2"/>
</dbReference>
<evidence type="ECO:0000256" key="1">
    <source>
        <dbReference type="SAM" id="SignalP"/>
    </source>
</evidence>
<name>A0A2K8Z024_9BACT</name>
<dbReference type="PROSITE" id="PS51257">
    <property type="entry name" value="PROKAR_LIPOPROTEIN"/>
    <property type="match status" value="1"/>
</dbReference>
<dbReference type="KEGG" id="spir:CWM47_16145"/>
<accession>A0A2K8Z024</accession>
<sequence>MKMKKISFLFVAGLMLGSLSCKESEFTEAYPNPAKIAETTIEKQFTGVLYANKDYVLPGYRNYFVTLRTSINHYTQATGWVNSSGQYIPGSSGVEDVWYNYYNMLAQYRELQKIYATKPAEQQADRKIFMLAAAVYVYDYTAKMVDLLGPIPFSTAGLLSSNGGDYLSSSAKFDSAESIYTFLLDDLKRISTELNGITLNAGYQKSFQTQDFLNKGDVTAWKRYTNSLRLRLLNRVSDVDSFKSRSNTEMAEILGNTTTYPIVETNAQNIQINVYDINTDLNSKGFQDGLESAGWYGNTAGKAMIDNMNTNKDPRLSILFEPGANAAGKYIGIDPTATEATQTALFNAGQVAIYNRFTLSRNQFFPGVLINAAQMNLIKAEYYLRTSNDASAKTAYETAIAQSVQFYNGILAITNATGVTGSDKPTAATDASIAAYIAGTGVNWSSATTSADKLKLIATQKWLHYNLVQPYENWADLRRLDYPTLSFQVDNANNQTLPPAKWTIPGNEITYNAANYAAVKSTDNLKTKIFWDVK</sequence>
<dbReference type="Gene3D" id="1.25.40.390">
    <property type="match status" value="1"/>
</dbReference>
<feature type="signal peptide" evidence="1">
    <location>
        <begin position="1"/>
        <end position="23"/>
    </location>
</feature>
<reference evidence="2 3" key="1">
    <citation type="submission" date="2017-11" db="EMBL/GenBank/DDBJ databases">
        <title>Taxonomic description and genome sequences of Spirosoma HA7 sp. nov., isolated from pollen microhabitat of Corylus avellana.</title>
        <authorList>
            <person name="Ambika Manirajan B."/>
            <person name="Suarez C."/>
            <person name="Ratering S."/>
            <person name="Geissler-Plaum R."/>
            <person name="Cardinale M."/>
            <person name="Sylvia S."/>
        </authorList>
    </citation>
    <scope>NUCLEOTIDE SEQUENCE [LARGE SCALE GENOMIC DNA]</scope>
    <source>
        <strain evidence="2 3">HA7</strain>
    </source>
</reference>
<keyword evidence="3" id="KW-1185">Reference proteome</keyword>
<dbReference type="RefSeq" id="WP_100989246.1">
    <property type="nucleotide sequence ID" value="NZ_CP025096.1"/>
</dbReference>
<evidence type="ECO:0000313" key="3">
    <source>
        <dbReference type="Proteomes" id="UP000232883"/>
    </source>
</evidence>
<dbReference type="InterPro" id="IPR011990">
    <property type="entry name" value="TPR-like_helical_dom_sf"/>
</dbReference>
<feature type="chain" id="PRO_5014881823" evidence="1">
    <location>
        <begin position="24"/>
        <end position="534"/>
    </location>
</feature>
<keyword evidence="1" id="KW-0732">Signal</keyword>
<organism evidence="2 3">
    <name type="scientific">Spirosoma pollinicola</name>
    <dbReference type="NCBI Taxonomy" id="2057025"/>
    <lineage>
        <taxon>Bacteria</taxon>
        <taxon>Pseudomonadati</taxon>
        <taxon>Bacteroidota</taxon>
        <taxon>Cytophagia</taxon>
        <taxon>Cytophagales</taxon>
        <taxon>Cytophagaceae</taxon>
        <taxon>Spirosoma</taxon>
    </lineage>
</organism>
<proteinExistence type="predicted"/>
<evidence type="ECO:0000313" key="2">
    <source>
        <dbReference type="EMBL" id="AUD03232.1"/>
    </source>
</evidence>
<dbReference type="EMBL" id="CP025096">
    <property type="protein sequence ID" value="AUD03232.1"/>
    <property type="molecule type" value="Genomic_DNA"/>
</dbReference>
<dbReference type="SUPFAM" id="SSF48452">
    <property type="entry name" value="TPR-like"/>
    <property type="match status" value="1"/>
</dbReference>
<dbReference type="OrthoDB" id="843771at2"/>
<gene>
    <name evidence="2" type="ORF">CWM47_16145</name>
</gene>
<protein>
    <submittedName>
        <fullName evidence="2">SusD/RagB family nutrient-binding outer membrane lipoprotein</fullName>
    </submittedName>
</protein>
<keyword evidence="2" id="KW-0449">Lipoprotein</keyword>
<dbReference type="AlphaFoldDB" id="A0A2K8Z024"/>